<dbReference type="AlphaFoldDB" id="A0A8S1WRK5"/>
<keyword evidence="4" id="KW-1185">Reference proteome</keyword>
<protein>
    <recommendedName>
        <fullName evidence="5">Transmembrane protein</fullName>
    </recommendedName>
</protein>
<name>A0A8S1WRK5_PAROT</name>
<evidence type="ECO:0000256" key="1">
    <source>
        <dbReference type="SAM" id="MobiDB-lite"/>
    </source>
</evidence>
<evidence type="ECO:0000256" key="2">
    <source>
        <dbReference type="SAM" id="Phobius"/>
    </source>
</evidence>
<dbReference type="Proteomes" id="UP000683925">
    <property type="component" value="Unassembled WGS sequence"/>
</dbReference>
<organism evidence="3 4">
    <name type="scientific">Paramecium octaurelia</name>
    <dbReference type="NCBI Taxonomy" id="43137"/>
    <lineage>
        <taxon>Eukaryota</taxon>
        <taxon>Sar</taxon>
        <taxon>Alveolata</taxon>
        <taxon>Ciliophora</taxon>
        <taxon>Intramacronucleata</taxon>
        <taxon>Oligohymenophorea</taxon>
        <taxon>Peniculida</taxon>
        <taxon>Parameciidae</taxon>
        <taxon>Paramecium</taxon>
    </lineage>
</organism>
<feature type="transmembrane region" description="Helical" evidence="2">
    <location>
        <begin position="6"/>
        <end position="24"/>
    </location>
</feature>
<accession>A0A8S1WRK5</accession>
<feature type="compositionally biased region" description="Polar residues" evidence="1">
    <location>
        <begin position="162"/>
        <end position="172"/>
    </location>
</feature>
<keyword evidence="2" id="KW-0812">Transmembrane</keyword>
<evidence type="ECO:0008006" key="5">
    <source>
        <dbReference type="Google" id="ProtNLM"/>
    </source>
</evidence>
<gene>
    <name evidence="3" type="ORF">POCTA_138.1.T0990195</name>
</gene>
<evidence type="ECO:0000313" key="3">
    <source>
        <dbReference type="EMBL" id="CAD8191387.1"/>
    </source>
</evidence>
<proteinExistence type="predicted"/>
<feature type="compositionally biased region" description="Low complexity" evidence="1">
    <location>
        <begin position="174"/>
        <end position="186"/>
    </location>
</feature>
<feature type="transmembrane region" description="Helical" evidence="2">
    <location>
        <begin position="369"/>
        <end position="389"/>
    </location>
</feature>
<keyword evidence="2" id="KW-1133">Transmembrane helix</keyword>
<dbReference type="OrthoDB" id="307358at2759"/>
<feature type="transmembrane region" description="Helical" evidence="2">
    <location>
        <begin position="396"/>
        <end position="416"/>
    </location>
</feature>
<evidence type="ECO:0000313" key="4">
    <source>
        <dbReference type="Proteomes" id="UP000683925"/>
    </source>
</evidence>
<comment type="caution">
    <text evidence="3">The sequence shown here is derived from an EMBL/GenBank/DDBJ whole genome shotgun (WGS) entry which is preliminary data.</text>
</comment>
<dbReference type="OMA" id="FLIEIRM"/>
<feature type="transmembrane region" description="Helical" evidence="2">
    <location>
        <begin position="33"/>
        <end position="49"/>
    </location>
</feature>
<dbReference type="EMBL" id="CAJJDP010000098">
    <property type="protein sequence ID" value="CAD8191387.1"/>
    <property type="molecule type" value="Genomic_DNA"/>
</dbReference>
<sequence length="511" mass="59790">MNNELLQFQLILLFSSVITLFYLYDRELNKQKISLLFSICNISIFLIEIRMIGNLRYLTIAAALFLVFRYYSKQPTKAYIPQINILNTQVQECTGKIDQEMEQQPQYLPAIPSIHESNSSMTPKQIRLSNDNINGPQNTTERGQQHIKQDSGMSFLGDNKRSQYSKNYSNGGIPQRQQSSSPNQSNFNVIKFQDDCGEIKFGILKTLKSVNYDQLGKEMEGIYQNDKTFTKLINNIEKKGGPRMQILYESQQQTHQVFDDNLRGGIQLDYTNNDSIKIDEPKKVTWKKIWRTLFFQIVLICNLYISQPWQSVQVILFAFICLRQIFVLSKLKIKELELTLEFRQILIWNSLVFLPLISLFILNLIVQRIALIVTTIAQLISAMITLKYYQACYEHIHLVSFYILLLATLLFIELSIKSQRSLGQRLKTHQGKRSNNIQCFGYSQLLSEIKTNQIKRNDVIQKQRKEEPQELQFDDKIISYQLLKIVMRDFKQRKVNGRAIISNHNIHYYEE</sequence>
<feature type="region of interest" description="Disordered" evidence="1">
    <location>
        <begin position="118"/>
        <end position="187"/>
    </location>
</feature>
<keyword evidence="2" id="KW-0472">Membrane</keyword>
<feature type="compositionally biased region" description="Polar residues" evidence="1">
    <location>
        <begin position="118"/>
        <end position="142"/>
    </location>
</feature>
<reference evidence="3" key="1">
    <citation type="submission" date="2021-01" db="EMBL/GenBank/DDBJ databases">
        <authorList>
            <consortium name="Genoscope - CEA"/>
            <person name="William W."/>
        </authorList>
    </citation>
    <scope>NUCLEOTIDE SEQUENCE</scope>
</reference>
<feature type="transmembrane region" description="Helical" evidence="2">
    <location>
        <begin position="345"/>
        <end position="363"/>
    </location>
</feature>